<evidence type="ECO:0000313" key="2">
    <source>
        <dbReference type="EMBL" id="RBP35203.1"/>
    </source>
</evidence>
<keyword evidence="3" id="KW-1185">Reference proteome</keyword>
<dbReference type="EMBL" id="QNRR01000024">
    <property type="protein sequence ID" value="RBP35203.1"/>
    <property type="molecule type" value="Genomic_DNA"/>
</dbReference>
<comment type="caution">
    <text evidence="2">The sequence shown here is derived from an EMBL/GenBank/DDBJ whole genome shotgun (WGS) entry which is preliminary data.</text>
</comment>
<keyword evidence="1" id="KW-1133">Transmembrane helix</keyword>
<feature type="transmembrane region" description="Helical" evidence="1">
    <location>
        <begin position="12"/>
        <end position="32"/>
    </location>
</feature>
<feature type="transmembrane region" description="Helical" evidence="1">
    <location>
        <begin position="44"/>
        <end position="61"/>
    </location>
</feature>
<evidence type="ECO:0000313" key="3">
    <source>
        <dbReference type="Proteomes" id="UP000253426"/>
    </source>
</evidence>
<accession>A0A366H049</accession>
<sequence>MKEFERVAGKSARVFGMGALVFVLYIFIYPAYRILTYVRVLPEDGIFGGVLYYMFLPLLMMEEWYPPANDLFDWLMGIYISPFTDMFKGM</sequence>
<organism evidence="2 3">
    <name type="scientific">Roseimicrobium gellanilyticum</name>
    <dbReference type="NCBI Taxonomy" id="748857"/>
    <lineage>
        <taxon>Bacteria</taxon>
        <taxon>Pseudomonadati</taxon>
        <taxon>Verrucomicrobiota</taxon>
        <taxon>Verrucomicrobiia</taxon>
        <taxon>Verrucomicrobiales</taxon>
        <taxon>Verrucomicrobiaceae</taxon>
        <taxon>Roseimicrobium</taxon>
    </lineage>
</organism>
<keyword evidence="1" id="KW-0812">Transmembrane</keyword>
<name>A0A366H049_9BACT</name>
<dbReference type="Proteomes" id="UP000253426">
    <property type="component" value="Unassembled WGS sequence"/>
</dbReference>
<dbReference type="AlphaFoldDB" id="A0A366H049"/>
<evidence type="ECO:0000256" key="1">
    <source>
        <dbReference type="SAM" id="Phobius"/>
    </source>
</evidence>
<proteinExistence type="predicted"/>
<reference evidence="2 3" key="1">
    <citation type="submission" date="2018-06" db="EMBL/GenBank/DDBJ databases">
        <title>Genomic Encyclopedia of Type Strains, Phase IV (KMG-IV): sequencing the most valuable type-strain genomes for metagenomic binning, comparative biology and taxonomic classification.</title>
        <authorList>
            <person name="Goeker M."/>
        </authorList>
    </citation>
    <scope>NUCLEOTIDE SEQUENCE [LARGE SCALE GENOMIC DNA]</scope>
    <source>
        <strain evidence="2 3">DSM 25532</strain>
    </source>
</reference>
<protein>
    <submittedName>
        <fullName evidence="2">Uncharacterized protein</fullName>
    </submittedName>
</protein>
<keyword evidence="1" id="KW-0472">Membrane</keyword>
<gene>
    <name evidence="2" type="ORF">DES53_1243</name>
</gene>